<evidence type="ECO:0000313" key="1">
    <source>
        <dbReference type="EMBL" id="VAW87631.1"/>
    </source>
</evidence>
<proteinExistence type="predicted"/>
<organism evidence="1">
    <name type="scientific">hydrothermal vent metagenome</name>
    <dbReference type="NCBI Taxonomy" id="652676"/>
    <lineage>
        <taxon>unclassified sequences</taxon>
        <taxon>metagenomes</taxon>
        <taxon>ecological metagenomes</taxon>
    </lineage>
</organism>
<dbReference type="AlphaFoldDB" id="A0A3B0Z7W7"/>
<name>A0A3B0Z7W7_9ZZZZ</name>
<accession>A0A3B0Z7W7</accession>
<gene>
    <name evidence="1" type="ORF">MNBD_GAMMA18-56</name>
</gene>
<protein>
    <submittedName>
        <fullName evidence="1">Uncharacterized protein</fullName>
    </submittedName>
</protein>
<reference evidence="1" key="1">
    <citation type="submission" date="2018-06" db="EMBL/GenBank/DDBJ databases">
        <authorList>
            <person name="Zhirakovskaya E."/>
        </authorList>
    </citation>
    <scope>NUCLEOTIDE SEQUENCE</scope>
</reference>
<dbReference type="EMBL" id="UOFP01000192">
    <property type="protein sequence ID" value="VAW87631.1"/>
    <property type="molecule type" value="Genomic_DNA"/>
</dbReference>
<sequence>MKNHNPVDILFINPGSRSSVYQGLGANLSAIEPPILAALFAG</sequence>